<feature type="region of interest" description="Disordered" evidence="1">
    <location>
        <begin position="1"/>
        <end position="44"/>
    </location>
</feature>
<dbReference type="RefSeq" id="WP_320509636.1">
    <property type="nucleotide sequence ID" value="NZ_JAXCLW010000005.1"/>
</dbReference>
<feature type="compositionally biased region" description="Basic and acidic residues" evidence="1">
    <location>
        <begin position="25"/>
        <end position="34"/>
    </location>
</feature>
<organism evidence="2 3">
    <name type="scientific">Dongia soli</name>
    <dbReference type="NCBI Taxonomy" id="600628"/>
    <lineage>
        <taxon>Bacteria</taxon>
        <taxon>Pseudomonadati</taxon>
        <taxon>Pseudomonadota</taxon>
        <taxon>Alphaproteobacteria</taxon>
        <taxon>Rhodospirillales</taxon>
        <taxon>Dongiaceae</taxon>
        <taxon>Dongia</taxon>
    </lineage>
</organism>
<dbReference type="EMBL" id="JAXCLW010000005">
    <property type="protein sequence ID" value="MDY0884563.1"/>
    <property type="molecule type" value="Genomic_DNA"/>
</dbReference>
<feature type="compositionally biased region" description="Basic residues" evidence="1">
    <location>
        <begin position="1"/>
        <end position="10"/>
    </location>
</feature>
<sequence length="95" mass="10300">MVQHAKRKTGQSKSRAARPELAGSKSDETWHAEAGEELVQGYSERDRQDCVMTASIDSFPASDPPGWIPNAACPHSEDAAVNIETAKAGRKKHRG</sequence>
<reference evidence="2 3" key="1">
    <citation type="journal article" date="2016" name="Antonie Van Leeuwenhoek">
        <title>Dongia soli sp. nov., isolated from soil from Dokdo, Korea.</title>
        <authorList>
            <person name="Kim D.U."/>
            <person name="Lee H."/>
            <person name="Kim H."/>
            <person name="Kim S.G."/>
            <person name="Ka J.O."/>
        </authorList>
    </citation>
    <scope>NUCLEOTIDE SEQUENCE [LARGE SCALE GENOMIC DNA]</scope>
    <source>
        <strain evidence="2 3">D78</strain>
    </source>
</reference>
<keyword evidence="3" id="KW-1185">Reference proteome</keyword>
<evidence type="ECO:0000313" key="3">
    <source>
        <dbReference type="Proteomes" id="UP001279642"/>
    </source>
</evidence>
<name>A0ABU5EDW9_9PROT</name>
<evidence type="ECO:0000256" key="1">
    <source>
        <dbReference type="SAM" id="MobiDB-lite"/>
    </source>
</evidence>
<proteinExistence type="predicted"/>
<dbReference type="Proteomes" id="UP001279642">
    <property type="component" value="Unassembled WGS sequence"/>
</dbReference>
<evidence type="ECO:0000313" key="2">
    <source>
        <dbReference type="EMBL" id="MDY0884563.1"/>
    </source>
</evidence>
<gene>
    <name evidence="2" type="ORF">SMD27_17095</name>
</gene>
<comment type="caution">
    <text evidence="2">The sequence shown here is derived from an EMBL/GenBank/DDBJ whole genome shotgun (WGS) entry which is preliminary data.</text>
</comment>
<protein>
    <submittedName>
        <fullName evidence="2">Uncharacterized protein</fullName>
    </submittedName>
</protein>
<accession>A0ABU5EDW9</accession>